<keyword evidence="4" id="KW-1185">Reference proteome</keyword>
<dbReference type="PANTHER" id="PTHR30137:SF6">
    <property type="entry name" value="LUCIFERASE-LIKE MONOOXYGENASE"/>
    <property type="match status" value="1"/>
</dbReference>
<accession>A0ABQ1IKV8</accession>
<name>A0ABQ1IKV8_9GAMM</name>
<dbReference type="InterPro" id="IPR011251">
    <property type="entry name" value="Luciferase-like_dom"/>
</dbReference>
<dbReference type="Pfam" id="PF00296">
    <property type="entry name" value="Bac_luciferase"/>
    <property type="match status" value="1"/>
</dbReference>
<comment type="caution">
    <text evidence="3">The sequence shown here is derived from an EMBL/GenBank/DDBJ whole genome shotgun (WGS) entry which is preliminary data.</text>
</comment>
<feature type="domain" description="Luciferase-like" evidence="2">
    <location>
        <begin position="19"/>
        <end position="310"/>
    </location>
</feature>
<comment type="similarity">
    <text evidence="1">To bacterial alkanal monooxygenase alpha and beta chains.</text>
</comment>
<evidence type="ECO:0000259" key="2">
    <source>
        <dbReference type="Pfam" id="PF00296"/>
    </source>
</evidence>
<gene>
    <name evidence="3" type="ORF">GCM10011607_02380</name>
</gene>
<dbReference type="PANTHER" id="PTHR30137">
    <property type="entry name" value="LUCIFERASE-LIKE MONOOXYGENASE"/>
    <property type="match status" value="1"/>
</dbReference>
<dbReference type="InterPro" id="IPR050766">
    <property type="entry name" value="Bact_Lucif_Oxidored"/>
</dbReference>
<evidence type="ECO:0000256" key="1">
    <source>
        <dbReference type="ARBA" id="ARBA00007789"/>
    </source>
</evidence>
<protein>
    <recommendedName>
        <fullName evidence="2">Luciferase-like domain-containing protein</fullName>
    </recommendedName>
</protein>
<dbReference type="CDD" id="cd00347">
    <property type="entry name" value="Flavin_utilizing_monoxygenases"/>
    <property type="match status" value="2"/>
</dbReference>
<dbReference type="InterPro" id="IPR019949">
    <property type="entry name" value="CmoO-like"/>
</dbReference>
<sequence length="337" mass="36735">MSILADIPFSLLELAPMREDSTVSSTLQGSLAYAQHAESLGFNRFWLAEHHNMPGIICSATSILIGYIAGGTERIRVGAGGIMLPNHAPLVVAEQFGTLASLYPGRIDLGLGRAPGSDPVTSLALNRDTQRAEHFPNEVSELQSLLGPREARQIGQTKAVRAIPGENTNVPIWLLGSSLFSAQLAAQRGLPYVFAGHFAPRFLSEAIALYRREFVPSAVLAKPYVMVGLPLVAAPTDAEAQYLSTTSKQRILALIRGQEMWLKPPVDSMDGLWSEQEKSYVDSFLSLSICGGPATIKHRLAVFVEQLGVDEVMFTNDLYSHKHRLRALDILMSIKES</sequence>
<evidence type="ECO:0000313" key="4">
    <source>
        <dbReference type="Proteomes" id="UP000617555"/>
    </source>
</evidence>
<dbReference type="SUPFAM" id="SSF51679">
    <property type="entry name" value="Bacterial luciferase-like"/>
    <property type="match status" value="1"/>
</dbReference>
<proteinExistence type="predicted"/>
<dbReference type="EMBL" id="BMII01000002">
    <property type="protein sequence ID" value="GGB45824.1"/>
    <property type="molecule type" value="Genomic_DNA"/>
</dbReference>
<dbReference type="InterPro" id="IPR036661">
    <property type="entry name" value="Luciferase-like_sf"/>
</dbReference>
<dbReference type="Gene3D" id="3.20.20.30">
    <property type="entry name" value="Luciferase-like domain"/>
    <property type="match status" value="1"/>
</dbReference>
<organism evidence="3 4">
    <name type="scientific">Shewanella inventionis</name>
    <dbReference type="NCBI Taxonomy" id="1738770"/>
    <lineage>
        <taxon>Bacteria</taxon>
        <taxon>Pseudomonadati</taxon>
        <taxon>Pseudomonadota</taxon>
        <taxon>Gammaproteobacteria</taxon>
        <taxon>Alteromonadales</taxon>
        <taxon>Shewanellaceae</taxon>
        <taxon>Shewanella</taxon>
    </lineage>
</organism>
<reference evidence="4" key="1">
    <citation type="journal article" date="2019" name="Int. J. Syst. Evol. Microbiol.">
        <title>The Global Catalogue of Microorganisms (GCM) 10K type strain sequencing project: providing services to taxonomists for standard genome sequencing and annotation.</title>
        <authorList>
            <consortium name="The Broad Institute Genomics Platform"/>
            <consortium name="The Broad Institute Genome Sequencing Center for Infectious Disease"/>
            <person name="Wu L."/>
            <person name="Ma J."/>
        </authorList>
    </citation>
    <scope>NUCLEOTIDE SEQUENCE [LARGE SCALE GENOMIC DNA]</scope>
    <source>
        <strain evidence="4">CGMCC 1.15339</strain>
    </source>
</reference>
<dbReference type="NCBIfam" id="TIGR03558">
    <property type="entry name" value="oxido_grp_1"/>
    <property type="match status" value="1"/>
</dbReference>
<dbReference type="Proteomes" id="UP000617555">
    <property type="component" value="Unassembled WGS sequence"/>
</dbReference>
<evidence type="ECO:0000313" key="3">
    <source>
        <dbReference type="EMBL" id="GGB45824.1"/>
    </source>
</evidence>
<dbReference type="RefSeq" id="WP_188736512.1">
    <property type="nucleotide sequence ID" value="NZ_BMII01000002.1"/>
</dbReference>